<keyword evidence="4" id="KW-1185">Reference proteome</keyword>
<dbReference type="AlphaFoldDB" id="A0A444QDG1"/>
<name>A0A444QDG1_9MICO</name>
<evidence type="ECO:0000313" key="4">
    <source>
        <dbReference type="Proteomes" id="UP000288603"/>
    </source>
</evidence>
<feature type="domain" description="Ferritin-like" evidence="2">
    <location>
        <begin position="67"/>
        <end position="203"/>
    </location>
</feature>
<dbReference type="InterPro" id="IPR059125">
    <property type="entry name" value="Ferritin_actino"/>
</dbReference>
<dbReference type="OrthoDB" id="3728083at2"/>
<reference evidence="3 4" key="1">
    <citation type="submission" date="2018-12" db="EMBL/GenBank/DDBJ databases">
        <authorList>
            <person name="Li F."/>
        </authorList>
    </citation>
    <scope>NUCLEOTIDE SEQUENCE [LARGE SCALE GENOMIC DNA]</scope>
    <source>
        <strain evidence="3 4">8H24J-4-2</strain>
    </source>
</reference>
<dbReference type="Pfam" id="PF13794">
    <property type="entry name" value="MiaE_2"/>
    <property type="match status" value="1"/>
</dbReference>
<evidence type="ECO:0000256" key="1">
    <source>
        <dbReference type="SAM" id="MobiDB-lite"/>
    </source>
</evidence>
<evidence type="ECO:0000259" key="2">
    <source>
        <dbReference type="Pfam" id="PF13794"/>
    </source>
</evidence>
<feature type="region of interest" description="Disordered" evidence="1">
    <location>
        <begin position="1"/>
        <end position="26"/>
    </location>
</feature>
<sequence length="236" mass="25547">MTSWFGRRGPRRETPRLRPRGSGRSVTRVEFTDLHPDPDSYLGRAARIQLGHVETLGSLVGAFERFDDKERLSTAAGFALSKHQAVVAEIERRDGDASTAMAAVAPSIDHFRRITRGDGPLESLLSFHVTSGLLDDLFIGLAASLPSDLGPRVGTLLGAEAGTSGIVDILEREISVDRRTASFLAMWGRRLVGDTLLLAREVVDGGGHQHGDDVEPVFTELIASHTRRMDALGLTA</sequence>
<evidence type="ECO:0000313" key="3">
    <source>
        <dbReference type="EMBL" id="RWZ64720.1"/>
    </source>
</evidence>
<protein>
    <recommendedName>
        <fullName evidence="2">Ferritin-like domain-containing protein</fullName>
    </recommendedName>
</protein>
<dbReference type="InterPro" id="IPR012347">
    <property type="entry name" value="Ferritin-like"/>
</dbReference>
<dbReference type="Proteomes" id="UP000288603">
    <property type="component" value="Unassembled WGS sequence"/>
</dbReference>
<proteinExistence type="predicted"/>
<gene>
    <name evidence="3" type="ORF">ELQ92_08295</name>
</gene>
<accession>A0A444QDG1</accession>
<comment type="caution">
    <text evidence="3">The sequence shown here is derived from an EMBL/GenBank/DDBJ whole genome shotgun (WGS) entry which is preliminary data.</text>
</comment>
<organism evidence="3 4">
    <name type="scientific">Labedella populi</name>
    <dbReference type="NCBI Taxonomy" id="2498850"/>
    <lineage>
        <taxon>Bacteria</taxon>
        <taxon>Bacillati</taxon>
        <taxon>Actinomycetota</taxon>
        <taxon>Actinomycetes</taxon>
        <taxon>Micrococcales</taxon>
        <taxon>Microbacteriaceae</taxon>
        <taxon>Labedella</taxon>
    </lineage>
</organism>
<dbReference type="Gene3D" id="1.20.1260.10">
    <property type="match status" value="1"/>
</dbReference>
<dbReference type="EMBL" id="RZNC01000002">
    <property type="protein sequence ID" value="RWZ64720.1"/>
    <property type="molecule type" value="Genomic_DNA"/>
</dbReference>